<dbReference type="GO" id="GO:0008422">
    <property type="term" value="F:beta-glucosidase activity"/>
    <property type="evidence" value="ECO:0007669"/>
    <property type="project" value="TreeGrafter"/>
</dbReference>
<feature type="domain" description="Secretion system C-terminal sorting" evidence="8">
    <location>
        <begin position="505"/>
        <end position="575"/>
    </location>
</feature>
<accession>A0A1I1VFB6</accession>
<evidence type="ECO:0000256" key="4">
    <source>
        <dbReference type="RuleBase" id="RU361153"/>
    </source>
</evidence>
<dbReference type="Pfam" id="PF02018">
    <property type="entry name" value="CBM_4_9"/>
    <property type="match status" value="1"/>
</dbReference>
<protein>
    <submittedName>
        <fullName evidence="9">Por secretion system C-terminal sorting domain-containing protein</fullName>
    </submittedName>
</protein>
<evidence type="ECO:0000259" key="8">
    <source>
        <dbReference type="Pfam" id="PF18962"/>
    </source>
</evidence>
<dbReference type="GO" id="GO:0009251">
    <property type="term" value="P:glucan catabolic process"/>
    <property type="evidence" value="ECO:0007669"/>
    <property type="project" value="TreeGrafter"/>
</dbReference>
<evidence type="ECO:0000259" key="7">
    <source>
        <dbReference type="Pfam" id="PF02018"/>
    </source>
</evidence>
<evidence type="ECO:0000313" key="10">
    <source>
        <dbReference type="Proteomes" id="UP000181976"/>
    </source>
</evidence>
<dbReference type="Gene3D" id="3.20.20.80">
    <property type="entry name" value="Glycosidases"/>
    <property type="match status" value="1"/>
</dbReference>
<dbReference type="Gene3D" id="2.60.120.260">
    <property type="entry name" value="Galactose-binding domain-like"/>
    <property type="match status" value="1"/>
</dbReference>
<dbReference type="InterPro" id="IPR018087">
    <property type="entry name" value="Glyco_hydro_5_CS"/>
</dbReference>
<evidence type="ECO:0000256" key="2">
    <source>
        <dbReference type="ARBA" id="ARBA00022801"/>
    </source>
</evidence>
<dbReference type="InParanoid" id="A0A1I1VFB6"/>
<feature type="signal peptide" evidence="5">
    <location>
        <begin position="1"/>
        <end position="25"/>
    </location>
</feature>
<reference evidence="9 10" key="1">
    <citation type="submission" date="2016-10" db="EMBL/GenBank/DDBJ databases">
        <authorList>
            <person name="de Groot N.N."/>
        </authorList>
    </citation>
    <scope>NUCLEOTIDE SEQUENCE [LARGE SCALE GENOMIC DNA]</scope>
    <source>
        <strain evidence="9 10">DSM 19012</strain>
    </source>
</reference>
<dbReference type="AlphaFoldDB" id="A0A1I1VFB6"/>
<dbReference type="InterPro" id="IPR008979">
    <property type="entry name" value="Galactose-bd-like_sf"/>
</dbReference>
<dbReference type="InterPro" id="IPR026444">
    <property type="entry name" value="Secre_tail"/>
</dbReference>
<evidence type="ECO:0000256" key="3">
    <source>
        <dbReference type="ARBA" id="ARBA00023295"/>
    </source>
</evidence>
<dbReference type="STRING" id="385682.SAMN05444380_102123"/>
<keyword evidence="1 5" id="KW-0732">Signal</keyword>
<name>A0A1I1VFB6_9BACT</name>
<dbReference type="PROSITE" id="PS00659">
    <property type="entry name" value="GLYCOSYL_HYDROL_F5"/>
    <property type="match status" value="1"/>
</dbReference>
<dbReference type="EMBL" id="FONA01000002">
    <property type="protein sequence ID" value="SFD80648.1"/>
    <property type="molecule type" value="Genomic_DNA"/>
</dbReference>
<dbReference type="GO" id="GO:0005576">
    <property type="term" value="C:extracellular region"/>
    <property type="evidence" value="ECO:0007669"/>
    <property type="project" value="TreeGrafter"/>
</dbReference>
<evidence type="ECO:0000259" key="6">
    <source>
        <dbReference type="Pfam" id="PF00150"/>
    </source>
</evidence>
<dbReference type="Pfam" id="PF18962">
    <property type="entry name" value="Por_Secre_tail"/>
    <property type="match status" value="1"/>
</dbReference>
<keyword evidence="2 4" id="KW-0378">Hydrolase</keyword>
<feature type="chain" id="PRO_5010173024" evidence="5">
    <location>
        <begin position="26"/>
        <end position="576"/>
    </location>
</feature>
<feature type="domain" description="Glycoside hydrolase family 5" evidence="6">
    <location>
        <begin position="47"/>
        <end position="312"/>
    </location>
</feature>
<dbReference type="Pfam" id="PF00150">
    <property type="entry name" value="Cellulase"/>
    <property type="match status" value="1"/>
</dbReference>
<dbReference type="InterPro" id="IPR003305">
    <property type="entry name" value="CenC_carb-bd"/>
</dbReference>
<dbReference type="OrthoDB" id="9800955at2"/>
<dbReference type="InterPro" id="IPR017853">
    <property type="entry name" value="GH"/>
</dbReference>
<dbReference type="SUPFAM" id="SSF49785">
    <property type="entry name" value="Galactose-binding domain-like"/>
    <property type="match status" value="1"/>
</dbReference>
<comment type="similarity">
    <text evidence="4">Belongs to the glycosyl hydrolase 5 (cellulase A) family.</text>
</comment>
<dbReference type="PANTHER" id="PTHR31297">
    <property type="entry name" value="GLUCAN ENDO-1,6-BETA-GLUCOSIDASE B"/>
    <property type="match status" value="1"/>
</dbReference>
<dbReference type="InterPro" id="IPR050386">
    <property type="entry name" value="Glycosyl_hydrolase_5"/>
</dbReference>
<dbReference type="GO" id="GO:0009986">
    <property type="term" value="C:cell surface"/>
    <property type="evidence" value="ECO:0007669"/>
    <property type="project" value="TreeGrafter"/>
</dbReference>
<dbReference type="eggNOG" id="COG2730">
    <property type="taxonomic scope" value="Bacteria"/>
</dbReference>
<organism evidence="9 10">
    <name type="scientific">Thermophagus xiamenensis</name>
    <dbReference type="NCBI Taxonomy" id="385682"/>
    <lineage>
        <taxon>Bacteria</taxon>
        <taxon>Pseudomonadati</taxon>
        <taxon>Bacteroidota</taxon>
        <taxon>Bacteroidia</taxon>
        <taxon>Marinilabiliales</taxon>
        <taxon>Marinilabiliaceae</taxon>
        <taxon>Thermophagus</taxon>
    </lineage>
</organism>
<keyword evidence="3 4" id="KW-0326">Glycosidase</keyword>
<evidence type="ECO:0000256" key="5">
    <source>
        <dbReference type="SAM" id="SignalP"/>
    </source>
</evidence>
<evidence type="ECO:0000313" key="9">
    <source>
        <dbReference type="EMBL" id="SFD80648.1"/>
    </source>
</evidence>
<dbReference type="Proteomes" id="UP000181976">
    <property type="component" value="Unassembled WGS sequence"/>
</dbReference>
<proteinExistence type="inferred from homology"/>
<dbReference type="NCBIfam" id="TIGR04183">
    <property type="entry name" value="Por_Secre_tail"/>
    <property type="match status" value="1"/>
</dbReference>
<evidence type="ECO:0000256" key="1">
    <source>
        <dbReference type="ARBA" id="ARBA00022729"/>
    </source>
</evidence>
<dbReference type="RefSeq" id="WP_010528683.1">
    <property type="nucleotide sequence ID" value="NZ_AFSL01000095.1"/>
</dbReference>
<feature type="domain" description="CBM-cenC" evidence="7">
    <location>
        <begin position="349"/>
        <end position="470"/>
    </location>
</feature>
<gene>
    <name evidence="9" type="ORF">SAMN05444380_102123</name>
</gene>
<keyword evidence="10" id="KW-1185">Reference proteome</keyword>
<dbReference type="PANTHER" id="PTHR31297:SF17">
    <property type="entry name" value="ENDOGLUCANASE"/>
    <property type="match status" value="1"/>
</dbReference>
<dbReference type="InterPro" id="IPR001547">
    <property type="entry name" value="Glyco_hydro_5"/>
</dbReference>
<dbReference type="SUPFAM" id="SSF51445">
    <property type="entry name" value="(Trans)glycosidases"/>
    <property type="match status" value="1"/>
</dbReference>
<sequence length="576" mass="65311">MTRSTLTILLFWGLATLSLSQSSSAFEINQRLGRGINMGNAFEAPSEEAWGNPWKPEYFEIMAELGFQHVRLPVRWEPEERSMSEAPYTISADFLERIKAVVDKALAEGLMIIINMHHHEALYADPEGEKARFLAQWAQIAEYFKNYPDDLLFEVLNEPHGSLTPQLWNTYFAEALEVIRQTNPDRTVLMGLANYGGLAGLPDLQLPDDDNLILTVHYYNPFQFTHQGAEWAGEEAQNWLGTQWFDTEAERETVRNEFQPLLNFSQTHNIPVHIGEFGAYSKADMASRARWTTFLARWFEQQVFSWAYWEFSAGFGIYNPDTEEFYQPLVDALLNNTMPEPTPVDYLSVYESNFTEDADGWSFYTQGGANGNMFHEDQSLIIETEVTGTEAWHAQAVKTGINLEQGAMYRLSILAQADNSINIPVYVGKASSPWTSYSGTFQLALNDTPTLTSFSFSMQEPSDANSRIVLDVGLVNARIELKQIKLEKISIDVAVHSPPEVNIKLYPNPVQNVLYFVSENPVDNVKILDITGRTLLQKSFYSPQGQLSIAQLSHGYYLTVITLENGRTLHQKIFVL</sequence>